<evidence type="ECO:0000256" key="11">
    <source>
        <dbReference type="ARBA" id="ARBA00023002"/>
    </source>
</evidence>
<evidence type="ECO:0000256" key="13">
    <source>
        <dbReference type="ARBA" id="ARBA00023160"/>
    </source>
</evidence>
<dbReference type="InterPro" id="IPR002347">
    <property type="entry name" value="SDR_fam"/>
</dbReference>
<feature type="binding site" evidence="16">
    <location>
        <position position="166"/>
    </location>
    <ligand>
        <name>NADP(+)</name>
        <dbReference type="ChEBI" id="CHEBI:58349"/>
    </ligand>
</feature>
<dbReference type="GO" id="GO:0009507">
    <property type="term" value="C:chloroplast"/>
    <property type="evidence" value="ECO:0007669"/>
    <property type="project" value="UniProtKB-SubCell"/>
</dbReference>
<evidence type="ECO:0000256" key="16">
    <source>
        <dbReference type="PIRSR" id="PIRSR611284-2"/>
    </source>
</evidence>
<keyword evidence="12 17" id="KW-0472">Membrane</keyword>
<dbReference type="InterPro" id="IPR006634">
    <property type="entry name" value="TLC-dom"/>
</dbReference>
<evidence type="ECO:0000256" key="6">
    <source>
        <dbReference type="ARBA" id="ARBA00022528"/>
    </source>
</evidence>
<evidence type="ECO:0000256" key="1">
    <source>
        <dbReference type="ARBA" id="ARBA00004141"/>
    </source>
</evidence>
<feature type="domain" description="TLC" evidence="20">
    <location>
        <begin position="417"/>
        <end position="601"/>
    </location>
</feature>
<dbReference type="Gene3D" id="3.40.50.720">
    <property type="entry name" value="NAD(P)-binding Rossmann-like Domain"/>
    <property type="match status" value="1"/>
</dbReference>
<evidence type="ECO:0000259" key="20">
    <source>
        <dbReference type="PROSITE" id="PS50922"/>
    </source>
</evidence>
<evidence type="ECO:0000256" key="4">
    <source>
        <dbReference type="ARBA" id="ARBA00012948"/>
    </source>
</evidence>
<feature type="transmembrane region" description="Helical" evidence="19">
    <location>
        <begin position="387"/>
        <end position="410"/>
    </location>
</feature>
<evidence type="ECO:0000313" key="21">
    <source>
        <dbReference type="EMBL" id="KAJ8493960.1"/>
    </source>
</evidence>
<keyword evidence="13 18" id="KW-0275">Fatty acid biosynthesis</keyword>
<dbReference type="Pfam" id="PF03798">
    <property type="entry name" value="TRAM_LAG1_CLN8"/>
    <property type="match status" value="1"/>
</dbReference>
<dbReference type="NCBIfam" id="NF005559">
    <property type="entry name" value="PRK07231.1"/>
    <property type="match status" value="1"/>
</dbReference>
<evidence type="ECO:0000256" key="3">
    <source>
        <dbReference type="ARBA" id="ARBA00006484"/>
    </source>
</evidence>
<dbReference type="InterPro" id="IPR011284">
    <property type="entry name" value="3oxo_ACP_reduc"/>
</dbReference>
<evidence type="ECO:0000256" key="5">
    <source>
        <dbReference type="ARBA" id="ARBA00022516"/>
    </source>
</evidence>
<dbReference type="SMART" id="SM00724">
    <property type="entry name" value="TLC"/>
    <property type="match status" value="1"/>
</dbReference>
<keyword evidence="11 18" id="KW-0560">Oxidoreductase</keyword>
<dbReference type="InterPro" id="IPR036291">
    <property type="entry name" value="NAD(P)-bd_dom_sf"/>
</dbReference>
<feature type="active site" description="Proton acceptor" evidence="15">
    <location>
        <position position="231"/>
    </location>
</feature>
<dbReference type="GO" id="GO:0006633">
    <property type="term" value="P:fatty acid biosynthetic process"/>
    <property type="evidence" value="ECO:0007669"/>
    <property type="project" value="UniProtKB-KW"/>
</dbReference>
<keyword evidence="22" id="KW-1185">Reference proteome</keyword>
<feature type="transmembrane region" description="Helical" evidence="19">
    <location>
        <begin position="553"/>
        <end position="570"/>
    </location>
</feature>
<dbReference type="CDD" id="cd05333">
    <property type="entry name" value="BKR_SDR_c"/>
    <property type="match status" value="1"/>
</dbReference>
<comment type="caution">
    <text evidence="21">The sequence shown here is derived from an EMBL/GenBank/DDBJ whole genome shotgun (WGS) entry which is preliminary data.</text>
</comment>
<protein>
    <recommendedName>
        <fullName evidence="4 18">3-oxoacyl-[acyl-carrier-protein] reductase</fullName>
        <ecNumber evidence="4 18">1.1.1.100</ecNumber>
    </recommendedName>
</protein>
<dbReference type="InterPro" id="IPR020904">
    <property type="entry name" value="Sc_DH/Rdtase_CS"/>
</dbReference>
<dbReference type="GO" id="GO:0004316">
    <property type="term" value="F:3-oxoacyl-[acyl-carrier-protein] reductase (NADPH) activity"/>
    <property type="evidence" value="ECO:0007669"/>
    <property type="project" value="UniProtKB-UniRule"/>
</dbReference>
<name>A0AAV8RDN6_ENSVE</name>
<dbReference type="EMBL" id="JAQQAF010000004">
    <property type="protein sequence ID" value="KAJ8493960.1"/>
    <property type="molecule type" value="Genomic_DNA"/>
</dbReference>
<gene>
    <name evidence="21" type="ORF">OPV22_015681</name>
</gene>
<evidence type="ECO:0000256" key="17">
    <source>
        <dbReference type="PROSITE-ProRule" id="PRU00205"/>
    </source>
</evidence>
<keyword evidence="8 17" id="KW-0812">Transmembrane</keyword>
<feature type="transmembrane region" description="Helical" evidence="19">
    <location>
        <begin position="458"/>
        <end position="478"/>
    </location>
</feature>
<dbReference type="InterPro" id="IPR050259">
    <property type="entry name" value="SDR"/>
</dbReference>
<comment type="subcellular location">
    <subcellularLocation>
        <location evidence="1">Membrane</location>
        <topology evidence="1">Multi-pass membrane protein</topology>
    </subcellularLocation>
    <subcellularLocation>
        <location evidence="18">Plastid</location>
        <location evidence="18">Chloroplast</location>
    </subcellularLocation>
    <subcellularLocation>
        <location evidence="18">Plastid</location>
    </subcellularLocation>
    <text evidence="18">And non-photosynthetic plastids.</text>
</comment>
<evidence type="ECO:0000256" key="15">
    <source>
        <dbReference type="PIRSR" id="PIRSR611284-1"/>
    </source>
</evidence>
<evidence type="ECO:0000256" key="2">
    <source>
        <dbReference type="ARBA" id="ARBA00005194"/>
    </source>
</evidence>
<feature type="binding site" evidence="16">
    <location>
        <begin position="88"/>
        <end position="91"/>
    </location>
    <ligand>
        <name>NADP(+)</name>
        <dbReference type="ChEBI" id="CHEBI:58349"/>
    </ligand>
</feature>
<dbReference type="PRINTS" id="PR00081">
    <property type="entry name" value="GDHRDH"/>
</dbReference>
<dbReference type="Pfam" id="PF00106">
    <property type="entry name" value="adh_short"/>
    <property type="match status" value="1"/>
</dbReference>
<feature type="transmembrane region" description="Helical" evidence="19">
    <location>
        <begin position="485"/>
        <end position="505"/>
    </location>
</feature>
<dbReference type="Proteomes" id="UP001222027">
    <property type="component" value="Unassembled WGS sequence"/>
</dbReference>
<dbReference type="GO" id="GO:0051287">
    <property type="term" value="F:NAD binding"/>
    <property type="evidence" value="ECO:0007669"/>
    <property type="project" value="UniProtKB-UniRule"/>
</dbReference>
<feature type="transmembrane region" description="Helical" evidence="19">
    <location>
        <begin position="511"/>
        <end position="532"/>
    </location>
</feature>
<keyword evidence="7" id="KW-0934">Plastid</keyword>
<comment type="catalytic activity">
    <reaction evidence="14 18">
        <text>a (3R)-hydroxyacyl-[ACP] + NADP(+) = a 3-oxoacyl-[ACP] + NADPH + H(+)</text>
        <dbReference type="Rhea" id="RHEA:17397"/>
        <dbReference type="Rhea" id="RHEA-COMP:9916"/>
        <dbReference type="Rhea" id="RHEA-COMP:9945"/>
        <dbReference type="ChEBI" id="CHEBI:15378"/>
        <dbReference type="ChEBI" id="CHEBI:57783"/>
        <dbReference type="ChEBI" id="CHEBI:58349"/>
        <dbReference type="ChEBI" id="CHEBI:78776"/>
        <dbReference type="ChEBI" id="CHEBI:78827"/>
        <dbReference type="EC" id="1.1.1.100"/>
    </reaction>
</comment>
<evidence type="ECO:0000256" key="8">
    <source>
        <dbReference type="ARBA" id="ARBA00022692"/>
    </source>
</evidence>
<accession>A0AAV8RDN6</accession>
<feature type="transmembrane region" description="Helical" evidence="19">
    <location>
        <begin position="576"/>
        <end position="596"/>
    </location>
</feature>
<keyword evidence="16 18" id="KW-0521">NADP</keyword>
<evidence type="ECO:0000256" key="19">
    <source>
        <dbReference type="SAM" id="Phobius"/>
    </source>
</evidence>
<keyword evidence="18" id="KW-0443">Lipid metabolism</keyword>
<dbReference type="PROSITE" id="PS50922">
    <property type="entry name" value="TLC"/>
    <property type="match status" value="1"/>
</dbReference>
<dbReference type="PROSITE" id="PS00061">
    <property type="entry name" value="ADH_SHORT"/>
    <property type="match status" value="1"/>
</dbReference>
<evidence type="ECO:0000256" key="18">
    <source>
        <dbReference type="RuleBase" id="RU366074"/>
    </source>
</evidence>
<dbReference type="NCBIfam" id="TIGR01830">
    <property type="entry name" value="3oxo_ACP_reduc"/>
    <property type="match status" value="1"/>
</dbReference>
<keyword evidence="6" id="KW-0150">Chloroplast</keyword>
<dbReference type="SMART" id="SM00822">
    <property type="entry name" value="PKS_KR"/>
    <property type="match status" value="1"/>
</dbReference>
<evidence type="ECO:0000256" key="14">
    <source>
        <dbReference type="ARBA" id="ARBA00048508"/>
    </source>
</evidence>
<evidence type="ECO:0000256" key="9">
    <source>
        <dbReference type="ARBA" id="ARBA00022832"/>
    </source>
</evidence>
<evidence type="ECO:0000256" key="7">
    <source>
        <dbReference type="ARBA" id="ARBA00022640"/>
    </source>
</evidence>
<keyword evidence="9 18" id="KW-0276">Fatty acid metabolism</keyword>
<proteinExistence type="inferred from homology"/>
<evidence type="ECO:0000256" key="12">
    <source>
        <dbReference type="ARBA" id="ARBA00023136"/>
    </source>
</evidence>
<evidence type="ECO:0000313" key="22">
    <source>
        <dbReference type="Proteomes" id="UP001222027"/>
    </source>
</evidence>
<evidence type="ECO:0000256" key="10">
    <source>
        <dbReference type="ARBA" id="ARBA00022989"/>
    </source>
</evidence>
<feature type="binding site" evidence="16">
    <location>
        <begin position="231"/>
        <end position="235"/>
    </location>
    <ligand>
        <name>NADP(+)</name>
        <dbReference type="ChEBI" id="CHEBI:58349"/>
    </ligand>
</feature>
<comment type="similarity">
    <text evidence="3 18">Belongs to the short-chain dehydrogenases/reductases (SDR) family.</text>
</comment>
<dbReference type="EC" id="1.1.1.100" evidence="4 18"/>
<dbReference type="PANTHER" id="PTHR42879:SF2">
    <property type="entry name" value="3-OXOACYL-[ACYL-CARRIER-PROTEIN] REDUCTASE FABG"/>
    <property type="match status" value="1"/>
</dbReference>
<dbReference type="PANTHER" id="PTHR42879">
    <property type="entry name" value="3-OXOACYL-(ACYL-CARRIER-PROTEIN) REDUCTASE"/>
    <property type="match status" value="1"/>
</dbReference>
<dbReference type="SUPFAM" id="SSF51735">
    <property type="entry name" value="NAD(P)-binding Rossmann-fold domains"/>
    <property type="match status" value="1"/>
</dbReference>
<dbReference type="AlphaFoldDB" id="A0AAV8RDN6"/>
<feature type="binding site" evidence="16">
    <location>
        <position position="264"/>
    </location>
    <ligand>
        <name>NADP(+)</name>
        <dbReference type="ChEBI" id="CHEBI:58349"/>
    </ligand>
</feature>
<reference evidence="21 22" key="1">
    <citation type="submission" date="2022-12" db="EMBL/GenBank/DDBJ databases">
        <title>Chromosome-scale assembly of the Ensete ventricosum genome.</title>
        <authorList>
            <person name="Dussert Y."/>
            <person name="Stocks J."/>
            <person name="Wendawek A."/>
            <person name="Woldeyes F."/>
            <person name="Nichols R.A."/>
            <person name="Borrell J.S."/>
        </authorList>
    </citation>
    <scope>NUCLEOTIDE SEQUENCE [LARGE SCALE GENOMIC DNA]</scope>
    <source>
        <strain evidence="22">cv. Maze</strain>
        <tissue evidence="21">Seeds</tissue>
    </source>
</reference>
<organism evidence="21 22">
    <name type="scientific">Ensete ventricosum</name>
    <name type="common">Abyssinian banana</name>
    <name type="synonym">Musa ensete</name>
    <dbReference type="NCBI Taxonomy" id="4639"/>
    <lineage>
        <taxon>Eukaryota</taxon>
        <taxon>Viridiplantae</taxon>
        <taxon>Streptophyta</taxon>
        <taxon>Embryophyta</taxon>
        <taxon>Tracheophyta</taxon>
        <taxon>Spermatophyta</taxon>
        <taxon>Magnoliopsida</taxon>
        <taxon>Liliopsida</taxon>
        <taxon>Zingiberales</taxon>
        <taxon>Musaceae</taxon>
        <taxon>Ensete</taxon>
    </lineage>
</organism>
<feature type="transmembrane region" description="Helical" evidence="19">
    <location>
        <begin position="422"/>
        <end position="446"/>
    </location>
</feature>
<dbReference type="NCBIfam" id="NF009466">
    <property type="entry name" value="PRK12826.1-2"/>
    <property type="match status" value="1"/>
</dbReference>
<comment type="pathway">
    <text evidence="2 18">Lipid metabolism; fatty acid biosynthesis.</text>
</comment>
<keyword evidence="10 19" id="KW-1133">Transmembrane helix</keyword>
<dbReference type="FunFam" id="3.40.50.720:FF:000194">
    <property type="entry name" value="3-oxoacyl-[acyl-carrier-protein] reductase, chloroplastic"/>
    <property type="match status" value="1"/>
</dbReference>
<sequence>MAAASRIAFTGPSSIPAKFAVPRRSLPLQSFSPAVGRGLLPRSSVLSPGFRSDGAACISGVRTHVAAVEQAITVEGQKVEAPVVIITGASRGIGKAIALTLGKAGCKVLVNYARSSKEAEEVSKEIEAFGGEAITFGGDVSKEADVESMIKTAVDAWGTVDILVNNAGITRDTLLMRMKKTQWQEVIDLNLTGVFLCTQAAAKIMLKKKKGRIINIASVVGLVGNAGQANYSAAKAGVIGFTKTVAKEYASRNINVNAVAPGFIASDMTAKLGEDLEKKILEIIPLGRYGQPEEVAGLVEFLALNPASSYITGQVFTIDGGMVIGDAFGVQGCHLLCFCFLPFGYPRCGFICRWKARFLRIARRKEIGEKRLFLDHGYCLISERFRLGAFLIDCVARAFSVTYLLGYFVIFRNWSPKYRPDASSCFISSFHGTPAVFLAVAAILNQPVRGFASPNTNFQNLVLDFSIGYFTVDLLHYLILIPGDYLFIAHHLATLFVFVTCRYLVVHGAFSILVLLVLAEVTSACQNVWTLAGLRKADLPIAARIHKNLSPPFYGLYTIMRGFIGPVFFYKMSAYYLSGKGSNVIPIWVSAAWIVVRKKIANRMLSITYIGNQDRSSFVALMQQLMGQVDGFVWWYVLSTQLQKIAMYLHMLDN</sequence>
<dbReference type="PRINTS" id="PR00080">
    <property type="entry name" value="SDRFAMILY"/>
</dbReference>
<dbReference type="GO" id="GO:0016020">
    <property type="term" value="C:membrane"/>
    <property type="evidence" value="ECO:0007669"/>
    <property type="project" value="UniProtKB-SubCell"/>
</dbReference>
<comment type="subunit">
    <text evidence="18">Homotetramer.</text>
</comment>
<dbReference type="InterPro" id="IPR057326">
    <property type="entry name" value="KR_dom"/>
</dbReference>
<keyword evidence="5 18" id="KW-0444">Lipid biosynthesis</keyword>